<dbReference type="AlphaFoldDB" id="A0A2A2KMK7"/>
<dbReference type="EMBL" id="LIAE01008213">
    <property type="protein sequence ID" value="PAV75087.1"/>
    <property type="molecule type" value="Genomic_DNA"/>
</dbReference>
<evidence type="ECO:0000256" key="1">
    <source>
        <dbReference type="SAM" id="MobiDB-lite"/>
    </source>
</evidence>
<accession>A0A2A2KMK7</accession>
<comment type="caution">
    <text evidence="3">The sequence shown here is derived from an EMBL/GenBank/DDBJ whole genome shotgun (WGS) entry which is preliminary data.</text>
</comment>
<dbReference type="PROSITE" id="PS00028">
    <property type="entry name" value="ZINC_FINGER_C2H2_1"/>
    <property type="match status" value="1"/>
</dbReference>
<feature type="region of interest" description="Disordered" evidence="1">
    <location>
        <begin position="157"/>
        <end position="176"/>
    </location>
</feature>
<dbReference type="OrthoDB" id="8117402at2759"/>
<dbReference type="InterPro" id="IPR013087">
    <property type="entry name" value="Znf_C2H2_type"/>
</dbReference>
<gene>
    <name evidence="3" type="ORF">WR25_02153</name>
</gene>
<keyword evidence="4" id="KW-1185">Reference proteome</keyword>
<proteinExistence type="predicted"/>
<name>A0A2A2KMK7_9BILA</name>
<dbReference type="SMART" id="SM00355">
    <property type="entry name" value="ZnF_C2H2"/>
    <property type="match status" value="4"/>
</dbReference>
<protein>
    <recommendedName>
        <fullName evidence="2">C2H2-type domain-containing protein</fullName>
    </recommendedName>
</protein>
<evidence type="ECO:0000313" key="4">
    <source>
        <dbReference type="Proteomes" id="UP000218231"/>
    </source>
</evidence>
<dbReference type="Proteomes" id="UP000218231">
    <property type="component" value="Unassembled WGS sequence"/>
</dbReference>
<sequence length="430" mass="48703">MSSARPSLQSEFECCICKFTGNIIQKIKTHLMVEHLEYFPWLCGKDGCGAVKFSQQKLEEHQLAHHGEECEMKYIPSLEKHSELKRCLEAVKHGLKVNQAQPETSMINQMPATGPHSAIPSLSSSINSSYEQPVLQRPIIDVKESESDDDCVIVHVQPYNPNEPKKPRRSSAASAIQNNHNNASTERGISGEHVIEESTVSTADSPKKSLPIIAPIRSSSPIRAPTPVAQAVVNRGFISAPNQSPSERYYLTSEREAMYIKCRMCGKKIGNFYSNKRPHVLTHLLREENLSTFSCTFPGCKMRLNEKRGITHHILTQHNSSKETWVKRHDTSEFSDRIKAMGKLCFGDENENVTVSPSKIASNVGDKRKSETNIEVAEPKRRHCQPRNEDNISIDPNSTRSTWLFCHECNKDVRVYIYPSQIRMLEMRLY</sequence>
<evidence type="ECO:0000313" key="3">
    <source>
        <dbReference type="EMBL" id="PAV75087.1"/>
    </source>
</evidence>
<evidence type="ECO:0000259" key="2">
    <source>
        <dbReference type="PROSITE" id="PS00028"/>
    </source>
</evidence>
<organism evidence="3 4">
    <name type="scientific">Diploscapter pachys</name>
    <dbReference type="NCBI Taxonomy" id="2018661"/>
    <lineage>
        <taxon>Eukaryota</taxon>
        <taxon>Metazoa</taxon>
        <taxon>Ecdysozoa</taxon>
        <taxon>Nematoda</taxon>
        <taxon>Chromadorea</taxon>
        <taxon>Rhabditida</taxon>
        <taxon>Rhabditina</taxon>
        <taxon>Rhabditomorpha</taxon>
        <taxon>Rhabditoidea</taxon>
        <taxon>Rhabditidae</taxon>
        <taxon>Diploscapter</taxon>
    </lineage>
</organism>
<reference evidence="3 4" key="1">
    <citation type="journal article" date="2017" name="Curr. Biol.">
        <title>Genome architecture and evolution of a unichromosomal asexual nematode.</title>
        <authorList>
            <person name="Fradin H."/>
            <person name="Zegar C."/>
            <person name="Gutwein M."/>
            <person name="Lucas J."/>
            <person name="Kovtun M."/>
            <person name="Corcoran D."/>
            <person name="Baugh L.R."/>
            <person name="Kiontke K."/>
            <person name="Gunsalus K."/>
            <person name="Fitch D.H."/>
            <person name="Piano F."/>
        </authorList>
    </citation>
    <scope>NUCLEOTIDE SEQUENCE [LARGE SCALE GENOMIC DNA]</scope>
    <source>
        <strain evidence="3">PF1309</strain>
    </source>
</reference>
<feature type="domain" description="C2H2-type" evidence="2">
    <location>
        <begin position="295"/>
        <end position="318"/>
    </location>
</feature>